<name>A0A2W5KUK5_9GAMM</name>
<dbReference type="AlphaFoldDB" id="A0A2W5KUK5"/>
<dbReference type="InterPro" id="IPR006379">
    <property type="entry name" value="HAD-SF_hydro_IIB"/>
</dbReference>
<keyword evidence="3 4" id="KW-0378">Hydrolase</keyword>
<organism evidence="5 6">
    <name type="scientific">Rhodanobacter denitrificans</name>
    <dbReference type="NCBI Taxonomy" id="666685"/>
    <lineage>
        <taxon>Bacteria</taxon>
        <taxon>Pseudomonadati</taxon>
        <taxon>Pseudomonadota</taxon>
        <taxon>Gammaproteobacteria</taxon>
        <taxon>Lysobacterales</taxon>
        <taxon>Rhodanobacteraceae</taxon>
        <taxon>Rhodanobacter</taxon>
    </lineage>
</organism>
<comment type="catalytic activity">
    <reaction evidence="4">
        <text>alpha,alpha-trehalose 6-phosphate + H2O = alpha,alpha-trehalose + phosphate</text>
        <dbReference type="Rhea" id="RHEA:23420"/>
        <dbReference type="ChEBI" id="CHEBI:15377"/>
        <dbReference type="ChEBI" id="CHEBI:16551"/>
        <dbReference type="ChEBI" id="CHEBI:43474"/>
        <dbReference type="ChEBI" id="CHEBI:58429"/>
        <dbReference type="EC" id="3.1.3.12"/>
    </reaction>
</comment>
<keyword evidence="4" id="KW-0460">Magnesium</keyword>
<dbReference type="Pfam" id="PF02358">
    <property type="entry name" value="Trehalose_PPase"/>
    <property type="match status" value="1"/>
</dbReference>
<dbReference type="GO" id="GO:0000287">
    <property type="term" value="F:magnesium ion binding"/>
    <property type="evidence" value="ECO:0007669"/>
    <property type="project" value="UniProtKB-ARBA"/>
</dbReference>
<dbReference type="InterPro" id="IPR036412">
    <property type="entry name" value="HAD-like_sf"/>
</dbReference>
<dbReference type="GO" id="GO:0005992">
    <property type="term" value="P:trehalose biosynthetic process"/>
    <property type="evidence" value="ECO:0007669"/>
    <property type="project" value="UniProtKB-UniPathway"/>
</dbReference>
<evidence type="ECO:0000256" key="3">
    <source>
        <dbReference type="ARBA" id="ARBA00022801"/>
    </source>
</evidence>
<comment type="function">
    <text evidence="4">Removes the phosphate from trehalose 6-phosphate to produce free trehalose.</text>
</comment>
<evidence type="ECO:0000313" key="5">
    <source>
        <dbReference type="EMBL" id="PZQ18505.1"/>
    </source>
</evidence>
<dbReference type="EC" id="3.1.3.12" evidence="4"/>
<dbReference type="GO" id="GO:0004805">
    <property type="term" value="F:trehalose-phosphatase activity"/>
    <property type="evidence" value="ECO:0007669"/>
    <property type="project" value="UniProtKB-EC"/>
</dbReference>
<dbReference type="NCBIfam" id="TIGR01484">
    <property type="entry name" value="HAD-SF-IIB"/>
    <property type="match status" value="1"/>
</dbReference>
<dbReference type="EMBL" id="QFPO01000003">
    <property type="protein sequence ID" value="PZQ18505.1"/>
    <property type="molecule type" value="Genomic_DNA"/>
</dbReference>
<dbReference type="InterPro" id="IPR023214">
    <property type="entry name" value="HAD_sf"/>
</dbReference>
<dbReference type="Proteomes" id="UP000249046">
    <property type="component" value="Unassembled WGS sequence"/>
</dbReference>
<protein>
    <recommendedName>
        <fullName evidence="4">Trehalose 6-phosphate phosphatase</fullName>
        <ecNumber evidence="4">3.1.3.12</ecNumber>
    </recommendedName>
</protein>
<comment type="pathway">
    <text evidence="1 4">Glycan biosynthesis; trehalose biosynthesis.</text>
</comment>
<reference evidence="5 6" key="1">
    <citation type="submission" date="2017-08" db="EMBL/GenBank/DDBJ databases">
        <title>Infants hospitalized years apart are colonized by the same room-sourced microbial strains.</title>
        <authorList>
            <person name="Brooks B."/>
            <person name="Olm M.R."/>
            <person name="Firek B.A."/>
            <person name="Baker R."/>
            <person name="Thomas B.C."/>
            <person name="Morowitz M.J."/>
            <person name="Banfield J.F."/>
        </authorList>
    </citation>
    <scope>NUCLEOTIDE SEQUENCE [LARGE SCALE GENOMIC DNA]</scope>
    <source>
        <strain evidence="5">S2_005_003_R2_42</strain>
    </source>
</reference>
<dbReference type="InterPro" id="IPR044651">
    <property type="entry name" value="OTSB-like"/>
</dbReference>
<dbReference type="InterPro" id="IPR003337">
    <property type="entry name" value="Trehalose_PPase"/>
</dbReference>
<evidence type="ECO:0000256" key="4">
    <source>
        <dbReference type="RuleBase" id="RU361117"/>
    </source>
</evidence>
<dbReference type="PANTHER" id="PTHR43768">
    <property type="entry name" value="TREHALOSE 6-PHOSPHATE PHOSPHATASE"/>
    <property type="match status" value="1"/>
</dbReference>
<dbReference type="Gene3D" id="3.40.50.1000">
    <property type="entry name" value="HAD superfamily/HAD-like"/>
    <property type="match status" value="1"/>
</dbReference>
<dbReference type="SUPFAM" id="SSF56784">
    <property type="entry name" value="HAD-like"/>
    <property type="match status" value="1"/>
</dbReference>
<dbReference type="UniPathway" id="UPA00299"/>
<comment type="caution">
    <text evidence="5">The sequence shown here is derived from an EMBL/GenBank/DDBJ whole genome shotgun (WGS) entry which is preliminary data.</text>
</comment>
<evidence type="ECO:0000256" key="2">
    <source>
        <dbReference type="ARBA" id="ARBA00008770"/>
    </source>
</evidence>
<dbReference type="NCBIfam" id="TIGR00685">
    <property type="entry name" value="T6PP"/>
    <property type="match status" value="1"/>
</dbReference>
<evidence type="ECO:0000313" key="6">
    <source>
        <dbReference type="Proteomes" id="UP000249046"/>
    </source>
</evidence>
<comment type="cofactor">
    <cofactor evidence="4">
        <name>Mg(2+)</name>
        <dbReference type="ChEBI" id="CHEBI:18420"/>
    </cofactor>
</comment>
<dbReference type="CDD" id="cd01627">
    <property type="entry name" value="HAD_TPP"/>
    <property type="match status" value="1"/>
</dbReference>
<keyword evidence="4" id="KW-0479">Metal-binding</keyword>
<accession>A0A2W5KUK5</accession>
<sequence>MTSPSPRLLPPPPPLTGSAALFLDLDGTLLDIAERPQDVVVAVGLREALARLHARLGGALALVSGRPLAEIDQLSGRIDFAAAGLHGAQLRTPDGRVEQPAAAAAAALEPVRAALAEFVPSWPGVLVEDKHDALAVHYRQAPQAAAAVQTLAGRWARIAGSGFTLQHGLCVVELRPAGNDKGTAVARLMREAPFAGRVPWMIGDDLTDEHAFHRVNALDGISVVVGARRPSAARHALDDPAAVRRWLAEAAGLDLADRAAADLTWIEPDEHDA</sequence>
<proteinExistence type="inferred from homology"/>
<dbReference type="PANTHER" id="PTHR43768:SF3">
    <property type="entry name" value="TREHALOSE 6-PHOSPHATE PHOSPHATASE"/>
    <property type="match status" value="1"/>
</dbReference>
<dbReference type="Gene3D" id="3.30.70.1020">
    <property type="entry name" value="Trehalose-6-phosphate phosphatase related protein, domain 2"/>
    <property type="match status" value="1"/>
</dbReference>
<evidence type="ECO:0000256" key="1">
    <source>
        <dbReference type="ARBA" id="ARBA00005199"/>
    </source>
</evidence>
<gene>
    <name evidence="5" type="primary">otsB</name>
    <name evidence="5" type="ORF">DI564_04180</name>
</gene>
<comment type="similarity">
    <text evidence="2 4">Belongs to the trehalose phosphatase family.</text>
</comment>